<sequence>MTRRSKKRRRATSLEDPESTPHSTSKVTNARCLLSEELLPRNSKSGLDIRFVSHYVSCSVKNRLNFAQFSKHLGASTEAIKIDKEWYNTICDVAVIENLDKAKAALSDGDISHELFTQSRSRSSVFDAVGRRTGFLNRAAIKMACLDNAFSLTSHTLRMGSFNDKIFSFVDICGGPGGFSEYLIWRIRSGGGDAKGWGVTLAGDEATNWRTQTFREESKEGLEIFNGGDQTGDIYKKMNRDDFVNQIMKATNGEGVRCAVADGGFDFTGYEKDQEMASRRIILDQSSVILRCLGKGGNFALKFFDTFHPFTLSTIYVFYQLFESLCLCKIPVSRPGNSERYLIGKNFMHSVDASVEEVRALLQRVFDEADERLSNEGDIYSDVSILSQSVVVGDSEFCEYIKHQNLRIATEQTEALREIRWYIEHPEIPARQEQMQVKRKCFGEWHLPWPDGR</sequence>
<dbReference type="GO" id="GO:0005634">
    <property type="term" value="C:nucleus"/>
    <property type="evidence" value="ECO:0007669"/>
    <property type="project" value="UniProtKB-SubCell"/>
</dbReference>
<keyword evidence="1" id="KW-0949">S-adenosyl-L-methionine</keyword>
<comment type="caution">
    <text evidence="4">The sequence shown here is derived from an EMBL/GenBank/DDBJ whole genome shotgun (WGS) entry which is preliminary data.</text>
</comment>
<evidence type="ECO:0000259" key="3">
    <source>
        <dbReference type="PROSITE" id="PS51613"/>
    </source>
</evidence>
<dbReference type="GO" id="GO:0005737">
    <property type="term" value="C:cytoplasm"/>
    <property type="evidence" value="ECO:0007669"/>
    <property type="project" value="TreeGrafter"/>
</dbReference>
<dbReference type="InterPro" id="IPR050851">
    <property type="entry name" value="mRNA_Cap_2O-Ribose_MeTrfase"/>
</dbReference>
<keyword evidence="1" id="KW-0507">mRNA processing</keyword>
<dbReference type="PANTHER" id="PTHR16121:SF0">
    <property type="entry name" value="CAP-SPECIFIC MRNA (NUCLEOSIDE-2'-O-)-METHYLTRANSFERASE 1"/>
    <property type="match status" value="1"/>
</dbReference>
<organism evidence="4 5">
    <name type="scientific">Bifiguratus adelaidae</name>
    <dbReference type="NCBI Taxonomy" id="1938954"/>
    <lineage>
        <taxon>Eukaryota</taxon>
        <taxon>Fungi</taxon>
        <taxon>Fungi incertae sedis</taxon>
        <taxon>Mucoromycota</taxon>
        <taxon>Mucoromycotina</taxon>
        <taxon>Endogonomycetes</taxon>
        <taxon>Endogonales</taxon>
        <taxon>Endogonales incertae sedis</taxon>
        <taxon>Bifiguratus</taxon>
    </lineage>
</organism>
<dbReference type="PROSITE" id="PS51613">
    <property type="entry name" value="SAM_MT_RRMJ"/>
    <property type="match status" value="1"/>
</dbReference>
<keyword evidence="1" id="KW-0808">Transferase</keyword>
<feature type="domain" description="RrmJ-type SAM-dependent 2'-O-MTase" evidence="3">
    <location>
        <begin position="134"/>
        <end position="348"/>
    </location>
</feature>
<reference evidence="4 5" key="1">
    <citation type="journal article" date="2017" name="Mycologia">
        <title>Bifiguratus adelaidae, gen. et sp. nov., a new member of Mucoromycotina in endophytic and soil-dwelling habitats.</title>
        <authorList>
            <person name="Torres-Cruz T.J."/>
            <person name="Billingsley Tobias T.L."/>
            <person name="Almatruk M."/>
            <person name="Hesse C."/>
            <person name="Kuske C.R."/>
            <person name="Desiro A."/>
            <person name="Benucci G.M."/>
            <person name="Bonito G."/>
            <person name="Stajich J.E."/>
            <person name="Dunlap C."/>
            <person name="Arnold A.E."/>
            <person name="Porras-Alfaro A."/>
        </authorList>
    </citation>
    <scope>NUCLEOTIDE SEQUENCE [LARGE SCALE GENOMIC DNA]</scope>
    <source>
        <strain evidence="4 5">AZ0501</strain>
    </source>
</reference>
<dbReference type="GO" id="GO:0004483">
    <property type="term" value="F:methyltransferase cap1 activity"/>
    <property type="evidence" value="ECO:0007669"/>
    <property type="project" value="UniProtKB-UniRule"/>
</dbReference>
<evidence type="ECO:0000313" key="5">
    <source>
        <dbReference type="Proteomes" id="UP000242875"/>
    </source>
</evidence>
<evidence type="ECO:0000313" key="4">
    <source>
        <dbReference type="EMBL" id="OZJ05520.1"/>
    </source>
</evidence>
<dbReference type="Pfam" id="PF01728">
    <property type="entry name" value="FtsJ"/>
    <property type="match status" value="1"/>
</dbReference>
<dbReference type="OrthoDB" id="10251234at2759"/>
<dbReference type="EC" id="2.1.1.57" evidence="1"/>
<comment type="catalytic activity">
    <reaction evidence="1">
        <text>a 5'-end (N(7)-methyl 5'-triphosphoguanosine)-ribonucleoside in mRNA + S-adenosyl-L-methionine = a 5'-end (N(7)-methyl 5'-triphosphoguanosine)-(2'-O-methyl-ribonucleoside) in mRNA + S-adenosyl-L-homocysteine + H(+)</text>
        <dbReference type="Rhea" id="RHEA:67020"/>
        <dbReference type="Rhea" id="RHEA-COMP:17167"/>
        <dbReference type="Rhea" id="RHEA-COMP:17168"/>
        <dbReference type="ChEBI" id="CHEBI:15378"/>
        <dbReference type="ChEBI" id="CHEBI:57856"/>
        <dbReference type="ChEBI" id="CHEBI:59789"/>
        <dbReference type="ChEBI" id="CHEBI:156461"/>
        <dbReference type="ChEBI" id="CHEBI:167609"/>
        <dbReference type="EC" id="2.1.1.57"/>
    </reaction>
</comment>
<dbReference type="GO" id="GO:0032259">
    <property type="term" value="P:methylation"/>
    <property type="evidence" value="ECO:0007669"/>
    <property type="project" value="UniProtKB-KW"/>
</dbReference>
<dbReference type="Proteomes" id="UP000242875">
    <property type="component" value="Unassembled WGS sequence"/>
</dbReference>
<feature type="region of interest" description="Disordered" evidence="2">
    <location>
        <begin position="1"/>
        <end position="27"/>
    </location>
</feature>
<dbReference type="AlphaFoldDB" id="A0A261Y4F6"/>
<keyword evidence="1" id="KW-0506">mRNA capping</keyword>
<keyword evidence="5" id="KW-1185">Reference proteome</keyword>
<dbReference type="InterPro" id="IPR002877">
    <property type="entry name" value="RNA_MeTrfase_FtsJ_dom"/>
</dbReference>
<dbReference type="SUPFAM" id="SSF53335">
    <property type="entry name" value="S-adenosyl-L-methionine-dependent methyltransferases"/>
    <property type="match status" value="1"/>
</dbReference>
<dbReference type="EMBL" id="MVBO01000014">
    <property type="protein sequence ID" value="OZJ05520.1"/>
    <property type="molecule type" value="Genomic_DNA"/>
</dbReference>
<dbReference type="GO" id="GO:0016556">
    <property type="term" value="P:mRNA modification"/>
    <property type="evidence" value="ECO:0007669"/>
    <property type="project" value="UniProtKB-UniRule"/>
</dbReference>
<dbReference type="InterPro" id="IPR029063">
    <property type="entry name" value="SAM-dependent_MTases_sf"/>
</dbReference>
<comment type="subcellular location">
    <subcellularLocation>
        <location evidence="1">Nucleus</location>
    </subcellularLocation>
</comment>
<accession>A0A261Y4F6</accession>
<dbReference type="InterPro" id="IPR025816">
    <property type="entry name" value="RrmJ-type_MeTrfase"/>
</dbReference>
<evidence type="ECO:0000256" key="2">
    <source>
        <dbReference type="SAM" id="MobiDB-lite"/>
    </source>
</evidence>
<dbReference type="GO" id="GO:0003676">
    <property type="term" value="F:nucleic acid binding"/>
    <property type="evidence" value="ECO:0007669"/>
    <property type="project" value="UniProtKB-UniRule"/>
</dbReference>
<protein>
    <recommendedName>
        <fullName evidence="1">Cap-specific mRNA (nucleoside-2'-O-)-methyltransferase 1</fullName>
        <ecNumber evidence="1">2.1.1.57</ecNumber>
    </recommendedName>
    <alternativeName>
        <fullName evidence="1">Cap1 2'O-ribose methyltransferase 1</fullName>
    </alternativeName>
</protein>
<proteinExistence type="predicted"/>
<evidence type="ECO:0000256" key="1">
    <source>
        <dbReference type="RuleBase" id="RU368012"/>
    </source>
</evidence>
<dbReference type="GO" id="GO:0006370">
    <property type="term" value="P:7-methylguanosine mRNA capping"/>
    <property type="evidence" value="ECO:0007669"/>
    <property type="project" value="UniProtKB-UniRule"/>
</dbReference>
<comment type="function">
    <text evidence="1">S-adenosyl-L-methionine-dependent methyltransferase that mediates RNA cap1 2'-O-ribose methylation to the 5'-cap structure of RNAs. Methylates the ribose of the first nucleotide of a m(7)GpppG-capped mRNA to produce m(7)GpppNmp (cap1).</text>
</comment>
<name>A0A261Y4F6_9FUNG</name>
<keyword evidence="1" id="KW-0539">Nucleus</keyword>
<gene>
    <name evidence="4" type="ORF">BZG36_01900</name>
</gene>
<dbReference type="Gene3D" id="3.40.50.12760">
    <property type="match status" value="1"/>
</dbReference>
<dbReference type="PANTHER" id="PTHR16121">
    <property type="entry name" value="CAP-SPECIFIC MRNA (NUCLEOSIDE-2'-O-)-METHYLTRANSFERASE 1-RELATED"/>
    <property type="match status" value="1"/>
</dbReference>
<feature type="compositionally biased region" description="Basic residues" evidence="2">
    <location>
        <begin position="1"/>
        <end position="11"/>
    </location>
</feature>
<keyword evidence="1" id="KW-0489">Methyltransferase</keyword>